<evidence type="ECO:0000313" key="4">
    <source>
        <dbReference type="Proteomes" id="UP001215280"/>
    </source>
</evidence>
<organism evidence="3 4">
    <name type="scientific">Mycena maculata</name>
    <dbReference type="NCBI Taxonomy" id="230809"/>
    <lineage>
        <taxon>Eukaryota</taxon>
        <taxon>Fungi</taxon>
        <taxon>Dikarya</taxon>
        <taxon>Basidiomycota</taxon>
        <taxon>Agaricomycotina</taxon>
        <taxon>Agaricomycetes</taxon>
        <taxon>Agaricomycetidae</taxon>
        <taxon>Agaricales</taxon>
        <taxon>Marasmiineae</taxon>
        <taxon>Mycenaceae</taxon>
        <taxon>Mycena</taxon>
    </lineage>
</organism>
<feature type="compositionally biased region" description="Basic residues" evidence="1">
    <location>
        <begin position="751"/>
        <end position="765"/>
    </location>
</feature>
<feature type="region of interest" description="Disordered" evidence="1">
    <location>
        <begin position="1"/>
        <end position="27"/>
    </location>
</feature>
<gene>
    <name evidence="3" type="ORF">DFH07DRAFT_938258</name>
</gene>
<dbReference type="Proteomes" id="UP001215280">
    <property type="component" value="Unassembled WGS sequence"/>
</dbReference>
<comment type="caution">
    <text evidence="3">The sequence shown here is derived from an EMBL/GenBank/DDBJ whole genome shotgun (WGS) entry which is preliminary data.</text>
</comment>
<feature type="region of interest" description="Disordered" evidence="1">
    <location>
        <begin position="986"/>
        <end position="1099"/>
    </location>
</feature>
<name>A0AAD7JPA3_9AGAR</name>
<feature type="compositionally biased region" description="Acidic residues" evidence="1">
    <location>
        <begin position="1070"/>
        <end position="1099"/>
    </location>
</feature>
<evidence type="ECO:0000313" key="3">
    <source>
        <dbReference type="EMBL" id="KAJ7769072.1"/>
    </source>
</evidence>
<evidence type="ECO:0000259" key="2">
    <source>
        <dbReference type="Pfam" id="PF20231"/>
    </source>
</evidence>
<sequence length="1099" mass="122557">MADDPKAVRWTDNRTPGAPRKPRRRTNEATAAILSTLSPADTSVPADPAAAADVIDPSVFYQKVSFGTIRTPTAFGHRSPKKRKHVDENTPPFGFDSPTLASTPASKRAKICQCTCSGCVFSPDRQRAPRRTDAQKLDLILAAIKDQNWTIGCFLYNTFRTKDLHGNDVKRSPVHSQTVSAFLDGRGKRTVASIIEQWMKDPYGRIPDNSASRNLMFSTTVPYTDIGPVRAALTTFSTAIIAKKVAQEAENAVKLTSGLHVSVGRRNPESRIHWTQFGANTIPRVESIIEKEQRVSVHLFEKIAMRKPRTRNGEVLGRKTRPVKGVITHAISALNFCRTDQANLLPLTTGILYFGSSAPVELMNYNARIGNMPAVSTVRRALVGLSDQEAIDTAAHGKDPTTAGFMFVDNTQNMTTQRDKRIGRESVMNVGMSGLWMEAPDIDVDVFDLAVKREWIQKNLRKLVTVDQLLNFLDAGDADFTGALMFMEALTRCVPEMKPQNSEVHARLRATATHVVPAGQTVVHPLASSGKKQTIPTELKDVMLDFLQQVGQTPEDYLKRKLPVGGNGLTYAMLQQLQVYLQFHNDPFQSFEILEPQLQLWHTKWTDLIRIYQTHWGRVSGRSTNPSSLGFSASKIGRAPPSDMKKVEFYPGAQLLYLVLDARLLDIWSLAFKTEDIFEYFKGLKAADKLPVFDDLFITAQKLYRAYGTARGRDRAMFDTSTSSEWAKTVPTGSVWVPAEIEKSSLDKNPRKSRKPAKATTRKKKEKPDPKPCQGDHVLGQSIDFIRDALNSRKLATAVASGDLSRIYECLKYILFTFAGSTHTNYISYVLETVINLELEGLKLALLRGLVWSLTGNVGQCEEGDFIVEFFNRLLEDIVEHKSAQFDDKFIRDVISRNLRNIALLKLAWRTGVGMEKKTHKHSDPHTKPEMRILLKVYRETELHQRRLGRQIDDRDTDDFARGVKKLREGALEAFKAKTLFNRQVVRTDETPAETAAEAVETHTEDTHSGSESEESEKSSLSSSNSSDSSDSDDEVDEPGPQFHATRGSTSFIDGELVFNERDMMAGPSLDDDEAEDSDANARDSDEEYGGGDSDEAAD</sequence>
<dbReference type="InterPro" id="IPR046496">
    <property type="entry name" value="DUF6589"/>
</dbReference>
<accession>A0AAD7JPA3</accession>
<feature type="compositionally biased region" description="Basic and acidic residues" evidence="1">
    <location>
        <begin position="1000"/>
        <end position="1011"/>
    </location>
</feature>
<feature type="region of interest" description="Disordered" evidence="1">
    <location>
        <begin position="75"/>
        <end position="102"/>
    </location>
</feature>
<protein>
    <recommendedName>
        <fullName evidence="2">DUF6589 domain-containing protein</fullName>
    </recommendedName>
</protein>
<keyword evidence="4" id="KW-1185">Reference proteome</keyword>
<feature type="domain" description="DUF6589" evidence="2">
    <location>
        <begin position="466"/>
        <end position="922"/>
    </location>
</feature>
<proteinExistence type="predicted"/>
<reference evidence="3" key="1">
    <citation type="submission" date="2023-03" db="EMBL/GenBank/DDBJ databases">
        <title>Massive genome expansion in bonnet fungi (Mycena s.s.) driven by repeated elements and novel gene families across ecological guilds.</title>
        <authorList>
            <consortium name="Lawrence Berkeley National Laboratory"/>
            <person name="Harder C.B."/>
            <person name="Miyauchi S."/>
            <person name="Viragh M."/>
            <person name="Kuo A."/>
            <person name="Thoen E."/>
            <person name="Andreopoulos B."/>
            <person name="Lu D."/>
            <person name="Skrede I."/>
            <person name="Drula E."/>
            <person name="Henrissat B."/>
            <person name="Morin E."/>
            <person name="Kohler A."/>
            <person name="Barry K."/>
            <person name="LaButti K."/>
            <person name="Morin E."/>
            <person name="Salamov A."/>
            <person name="Lipzen A."/>
            <person name="Mereny Z."/>
            <person name="Hegedus B."/>
            <person name="Baldrian P."/>
            <person name="Stursova M."/>
            <person name="Weitz H."/>
            <person name="Taylor A."/>
            <person name="Grigoriev I.V."/>
            <person name="Nagy L.G."/>
            <person name="Martin F."/>
            <person name="Kauserud H."/>
        </authorList>
    </citation>
    <scope>NUCLEOTIDE SEQUENCE</scope>
    <source>
        <strain evidence="3">CBHHK188m</strain>
    </source>
</reference>
<feature type="region of interest" description="Disordered" evidence="1">
    <location>
        <begin position="745"/>
        <end position="777"/>
    </location>
</feature>
<dbReference type="AlphaFoldDB" id="A0AAD7JPA3"/>
<dbReference type="Pfam" id="PF20231">
    <property type="entry name" value="DUF6589"/>
    <property type="match status" value="1"/>
</dbReference>
<dbReference type="EMBL" id="JARJLG010000026">
    <property type="protein sequence ID" value="KAJ7769072.1"/>
    <property type="molecule type" value="Genomic_DNA"/>
</dbReference>
<feature type="compositionally biased region" description="Basic and acidic residues" evidence="1">
    <location>
        <begin position="1"/>
        <end position="12"/>
    </location>
</feature>
<evidence type="ECO:0000256" key="1">
    <source>
        <dbReference type="SAM" id="MobiDB-lite"/>
    </source>
</evidence>
<feature type="compositionally biased region" description="Low complexity" evidence="1">
    <location>
        <begin position="1019"/>
        <end position="1029"/>
    </location>
</feature>